<accession>A0A1G2MSI9</accession>
<dbReference type="Gene3D" id="3.40.50.1470">
    <property type="entry name" value="Peptidyl-tRNA hydrolase"/>
    <property type="match status" value="1"/>
</dbReference>
<dbReference type="GO" id="GO:0000049">
    <property type="term" value="F:tRNA binding"/>
    <property type="evidence" value="ECO:0007669"/>
    <property type="project" value="UniProtKB-KW"/>
</dbReference>
<evidence type="ECO:0008006" key="6">
    <source>
        <dbReference type="Google" id="ProtNLM"/>
    </source>
</evidence>
<dbReference type="NCBIfam" id="TIGR00447">
    <property type="entry name" value="pth"/>
    <property type="match status" value="1"/>
</dbReference>
<keyword evidence="2" id="KW-0378">Hydrolase</keyword>
<evidence type="ECO:0000256" key="3">
    <source>
        <dbReference type="ARBA" id="ARBA00022884"/>
    </source>
</evidence>
<dbReference type="Proteomes" id="UP000177565">
    <property type="component" value="Unassembled WGS sequence"/>
</dbReference>
<dbReference type="EMBL" id="MHRQ01000015">
    <property type="protein sequence ID" value="OHA26866.1"/>
    <property type="molecule type" value="Genomic_DNA"/>
</dbReference>
<keyword evidence="3" id="KW-0694">RNA-binding</keyword>
<protein>
    <recommendedName>
        <fullName evidence="6">Peptidyl-tRNA hydrolase</fullName>
    </recommendedName>
</protein>
<dbReference type="CDD" id="cd00462">
    <property type="entry name" value="PTH"/>
    <property type="match status" value="1"/>
</dbReference>
<sequence>MSYVIIGLGNPGDEYEGTRHNTGRMIVRGFAKVHDFPDWEYDKKSNAQISEGKIKKEKVTLVLPDTFMNKSGIAAARFVKSKKAAESLVVVHDDLDLPIGRFKISFNRGSGGHRGVESIIRAIKTEGFVRVRVGISKDAGKGKVKKPSGDDAVGDFILGKFPPAEFKTFKSVSKKICEALESIAREGRAIAMGEFN</sequence>
<dbReference type="STRING" id="1802312.A3C06_02380"/>
<evidence type="ECO:0000256" key="2">
    <source>
        <dbReference type="ARBA" id="ARBA00022801"/>
    </source>
</evidence>
<dbReference type="Pfam" id="PF01195">
    <property type="entry name" value="Pept_tRNA_hydro"/>
    <property type="match status" value="1"/>
</dbReference>
<evidence type="ECO:0000256" key="1">
    <source>
        <dbReference type="ARBA" id="ARBA00022555"/>
    </source>
</evidence>
<dbReference type="GO" id="GO:0004045">
    <property type="term" value="F:peptidyl-tRNA hydrolase activity"/>
    <property type="evidence" value="ECO:0007669"/>
    <property type="project" value="InterPro"/>
</dbReference>
<organism evidence="4 5">
    <name type="scientific">Candidatus Taylorbacteria bacterium RIFCSPHIGHO2_02_FULL_46_13</name>
    <dbReference type="NCBI Taxonomy" id="1802312"/>
    <lineage>
        <taxon>Bacteria</taxon>
        <taxon>Candidatus Tayloriibacteriota</taxon>
    </lineage>
</organism>
<dbReference type="SUPFAM" id="SSF53178">
    <property type="entry name" value="Peptidyl-tRNA hydrolase-like"/>
    <property type="match status" value="1"/>
</dbReference>
<proteinExistence type="predicted"/>
<name>A0A1G2MSI9_9BACT</name>
<evidence type="ECO:0000313" key="4">
    <source>
        <dbReference type="EMBL" id="OHA26866.1"/>
    </source>
</evidence>
<dbReference type="AlphaFoldDB" id="A0A1G2MSI9"/>
<reference evidence="4 5" key="1">
    <citation type="journal article" date="2016" name="Nat. Commun.">
        <title>Thousands of microbial genomes shed light on interconnected biogeochemical processes in an aquifer system.</title>
        <authorList>
            <person name="Anantharaman K."/>
            <person name="Brown C.T."/>
            <person name="Hug L.A."/>
            <person name="Sharon I."/>
            <person name="Castelle C.J."/>
            <person name="Probst A.J."/>
            <person name="Thomas B.C."/>
            <person name="Singh A."/>
            <person name="Wilkins M.J."/>
            <person name="Karaoz U."/>
            <person name="Brodie E.L."/>
            <person name="Williams K.H."/>
            <person name="Hubbard S.S."/>
            <person name="Banfield J.F."/>
        </authorList>
    </citation>
    <scope>NUCLEOTIDE SEQUENCE [LARGE SCALE GENOMIC DNA]</scope>
</reference>
<dbReference type="InterPro" id="IPR001328">
    <property type="entry name" value="Pept_tRNA_hydro"/>
</dbReference>
<dbReference type="PANTHER" id="PTHR17224">
    <property type="entry name" value="PEPTIDYL-TRNA HYDROLASE"/>
    <property type="match status" value="1"/>
</dbReference>
<comment type="caution">
    <text evidence="4">The sequence shown here is derived from an EMBL/GenBank/DDBJ whole genome shotgun (WGS) entry which is preliminary data.</text>
</comment>
<dbReference type="PANTHER" id="PTHR17224:SF1">
    <property type="entry name" value="PEPTIDYL-TRNA HYDROLASE"/>
    <property type="match status" value="1"/>
</dbReference>
<evidence type="ECO:0000313" key="5">
    <source>
        <dbReference type="Proteomes" id="UP000177565"/>
    </source>
</evidence>
<keyword evidence="1" id="KW-0820">tRNA-binding</keyword>
<gene>
    <name evidence="4" type="ORF">A3C06_02380</name>
</gene>
<dbReference type="InterPro" id="IPR036416">
    <property type="entry name" value="Pept_tRNA_hydro_sf"/>
</dbReference>